<comment type="caution">
    <text evidence="1">The sequence shown here is derived from an EMBL/GenBank/DDBJ whole genome shotgun (WGS) entry which is preliminary data.</text>
</comment>
<evidence type="ECO:0000313" key="2">
    <source>
        <dbReference type="Proteomes" id="UP000828048"/>
    </source>
</evidence>
<protein>
    <submittedName>
        <fullName evidence="1">Uncharacterized protein</fullName>
    </submittedName>
</protein>
<reference evidence="1 2" key="1">
    <citation type="journal article" date="2021" name="Hortic Res">
        <title>High-quality reference genome and annotation aids understanding of berry development for evergreen blueberry (Vaccinium darrowii).</title>
        <authorList>
            <person name="Yu J."/>
            <person name="Hulse-Kemp A.M."/>
            <person name="Babiker E."/>
            <person name="Staton M."/>
        </authorList>
    </citation>
    <scope>NUCLEOTIDE SEQUENCE [LARGE SCALE GENOMIC DNA]</scope>
    <source>
        <strain evidence="2">cv. NJ 8807/NJ 8810</strain>
        <tissue evidence="1">Young leaf</tissue>
    </source>
</reference>
<dbReference type="EMBL" id="CM037155">
    <property type="protein sequence ID" value="KAH7847686.1"/>
    <property type="molecule type" value="Genomic_DNA"/>
</dbReference>
<dbReference type="Proteomes" id="UP000828048">
    <property type="component" value="Chromosome 5"/>
</dbReference>
<name>A0ACB7Y2Z8_9ERIC</name>
<keyword evidence="2" id="KW-1185">Reference proteome</keyword>
<sequence length="565" mass="62735">MFSQQQGIGGSRASEPRKPTTTFLGLRVATRHFCGNVMRKMVFGKRFFGNGRADGGPGVEEEEHVDALFKILAYLFSFCLSDFLPFLRSRLDLDGHEKIIRTAAETVVKYQDPEIDERIRQWTDGTKTKQEDLLAVLLGLKENDGTPLLSLDEIKTQIVELMLATVDNPSNAVEWALAKMINQPATLQRATEELESIPKGSHISFSGPGLGCNLRVWDEPLQFIPERHLKKDGSNVVLIDPDLKMLSFSTGWRGCAGVNLGSTMTAMLTARLLQAFSWELPSTMSKIELKESAGDLFLLEPLHVKARVLGVDNLYPVCGHGGESIENLFFECENAKRIWRASQPFSDWFNGWIKEVMILAGTDTSAATLEWAMSFLVNYPEVLKKARAEVNAQVGQDRLIDEHDLNNLPYLKSITTETLQLCPAAPMLVPHMSSDNCTIGGCNVQRGTLLLVNAWAIHRDPKVWDDPTSFKPKRFKGREVEGHKLMPFGFGRRACPGAALAQRVVGLTLGSLIQCFEWERVSEDLLELSEQSKGGATMHKAEPLIAVCKARDVMKKVFSAGANDA</sequence>
<accession>A0ACB7Y2Z8</accession>
<organism evidence="1 2">
    <name type="scientific">Vaccinium darrowii</name>
    <dbReference type="NCBI Taxonomy" id="229202"/>
    <lineage>
        <taxon>Eukaryota</taxon>
        <taxon>Viridiplantae</taxon>
        <taxon>Streptophyta</taxon>
        <taxon>Embryophyta</taxon>
        <taxon>Tracheophyta</taxon>
        <taxon>Spermatophyta</taxon>
        <taxon>Magnoliopsida</taxon>
        <taxon>eudicotyledons</taxon>
        <taxon>Gunneridae</taxon>
        <taxon>Pentapetalae</taxon>
        <taxon>asterids</taxon>
        <taxon>Ericales</taxon>
        <taxon>Ericaceae</taxon>
        <taxon>Vaccinioideae</taxon>
        <taxon>Vaccinieae</taxon>
        <taxon>Vaccinium</taxon>
    </lineage>
</organism>
<proteinExistence type="predicted"/>
<evidence type="ECO:0000313" key="1">
    <source>
        <dbReference type="EMBL" id="KAH7847686.1"/>
    </source>
</evidence>
<gene>
    <name evidence="1" type="ORF">Vadar_029034</name>
</gene>